<protein>
    <submittedName>
        <fullName evidence="6">Aspartate kinase</fullName>
    </submittedName>
    <submittedName>
        <fullName evidence="4">Aspartokinase</fullName>
    </submittedName>
</protein>
<comment type="catalytic activity">
    <reaction evidence="2">
        <text>L-aspartate + ATP = 4-phospho-L-aspartate + ADP</text>
        <dbReference type="Rhea" id="RHEA:23776"/>
        <dbReference type="ChEBI" id="CHEBI:29991"/>
        <dbReference type="ChEBI" id="CHEBI:30616"/>
        <dbReference type="ChEBI" id="CHEBI:57535"/>
        <dbReference type="ChEBI" id="CHEBI:456216"/>
        <dbReference type="EC" id="2.7.2.4"/>
    </reaction>
</comment>
<dbReference type="PANTHER" id="PTHR21499:SF59">
    <property type="entry name" value="ASPARTOKINASE"/>
    <property type="match status" value="1"/>
</dbReference>
<evidence type="ECO:0000256" key="2">
    <source>
        <dbReference type="ARBA" id="ARBA00047872"/>
    </source>
</evidence>
<keyword evidence="6" id="KW-0418">Kinase</keyword>
<evidence type="ECO:0000259" key="3">
    <source>
        <dbReference type="Pfam" id="PF00696"/>
    </source>
</evidence>
<dbReference type="GO" id="GO:0005829">
    <property type="term" value="C:cytosol"/>
    <property type="evidence" value="ECO:0007669"/>
    <property type="project" value="TreeGrafter"/>
</dbReference>
<dbReference type="Pfam" id="PF00696">
    <property type="entry name" value="AA_kinase"/>
    <property type="match status" value="1"/>
</dbReference>
<evidence type="ECO:0000313" key="5">
    <source>
        <dbReference type="EMBL" id="MDC2744340.1"/>
    </source>
</evidence>
<dbReference type="EMBL" id="VWLB01000074">
    <property type="protein sequence ID" value="KAA3921853.1"/>
    <property type="molecule type" value="Genomic_DNA"/>
</dbReference>
<feature type="domain" description="Aspartate/glutamate/uridylate kinase" evidence="3">
    <location>
        <begin position="73"/>
        <end position="268"/>
    </location>
</feature>
<dbReference type="Gene3D" id="3.30.70.260">
    <property type="match status" value="2"/>
</dbReference>
<proteinExistence type="inferred from homology"/>
<reference evidence="6 7" key="1">
    <citation type="submission" date="2016-10" db="EMBL/GenBank/DDBJ databases">
        <authorList>
            <person name="de Groot N.N."/>
        </authorList>
    </citation>
    <scope>NUCLEOTIDE SEQUENCE [LARGE SCALE GENOMIC DNA]</scope>
    <source>
        <strain evidence="6 7">NLAE-zl-C57</strain>
    </source>
</reference>
<reference evidence="5" key="3">
    <citation type="submission" date="2022-10" db="EMBL/GenBank/DDBJ databases">
        <title>Human gut microbiome strain richness.</title>
        <authorList>
            <person name="Chen-Liaw A."/>
        </authorList>
    </citation>
    <scope>NUCLEOTIDE SEQUENCE</scope>
    <source>
        <strain evidence="5">BSD2780120875st1_E1_BSD2780120875_150330</strain>
    </source>
</reference>
<dbReference type="SUPFAM" id="SSF55021">
    <property type="entry name" value="ACT-like"/>
    <property type="match status" value="2"/>
</dbReference>
<dbReference type="Proteomes" id="UP000365824">
    <property type="component" value="Unassembled WGS sequence"/>
</dbReference>
<name>A0A139L3Z2_BACOV</name>
<dbReference type="EMBL" id="JAQNZF010000030">
    <property type="protein sequence ID" value="MDC2744340.1"/>
    <property type="molecule type" value="Genomic_DNA"/>
</dbReference>
<dbReference type="SUPFAM" id="SSF53633">
    <property type="entry name" value="Carbamate kinase-like"/>
    <property type="match status" value="1"/>
</dbReference>
<gene>
    <name evidence="4" type="ORF">F3F25_27075</name>
    <name evidence="5" type="ORF">PO382_19160</name>
    <name evidence="6" type="ORF">SAMN05192582_100843</name>
</gene>
<reference evidence="4 8" key="2">
    <citation type="journal article" date="2019" name="Nat. Med.">
        <title>A library of human gut bacterial isolates paired with longitudinal multiomics data enables mechanistic microbiome research.</title>
        <authorList>
            <person name="Poyet M."/>
            <person name="Groussin M."/>
            <person name="Gibbons S.M."/>
            <person name="Avila-Pacheco J."/>
            <person name="Jiang X."/>
            <person name="Kearney S.M."/>
            <person name="Perrotta A.R."/>
            <person name="Berdy B."/>
            <person name="Zhao S."/>
            <person name="Lieberman T.D."/>
            <person name="Swanson P.K."/>
            <person name="Smith M."/>
            <person name="Roesemann S."/>
            <person name="Alexander J.E."/>
            <person name="Rich S.A."/>
            <person name="Livny J."/>
            <person name="Vlamakis H."/>
            <person name="Clish C."/>
            <person name="Bullock K."/>
            <person name="Deik A."/>
            <person name="Scott J."/>
            <person name="Pierce K.A."/>
            <person name="Xavier R.J."/>
            <person name="Alm E.J."/>
        </authorList>
    </citation>
    <scope>NUCLEOTIDE SEQUENCE [LARGE SCALE GENOMIC DNA]</scope>
    <source>
        <strain evidence="4 8">BIOML-A160</strain>
    </source>
</reference>
<dbReference type="Proteomes" id="UP001219389">
    <property type="component" value="Unassembled WGS sequence"/>
</dbReference>
<dbReference type="AlphaFoldDB" id="A0A139L3Z2"/>
<evidence type="ECO:0000313" key="8">
    <source>
        <dbReference type="Proteomes" id="UP000365824"/>
    </source>
</evidence>
<dbReference type="CDD" id="cd04868">
    <property type="entry name" value="ACT_AK-like"/>
    <property type="match status" value="1"/>
</dbReference>
<dbReference type="InterPro" id="IPR001048">
    <property type="entry name" value="Asp/Glu/Uridylate_kinase"/>
</dbReference>
<dbReference type="GO" id="GO:0009090">
    <property type="term" value="P:homoserine biosynthetic process"/>
    <property type="evidence" value="ECO:0007669"/>
    <property type="project" value="TreeGrafter"/>
</dbReference>
<evidence type="ECO:0000313" key="6">
    <source>
        <dbReference type="EMBL" id="SDH56993.1"/>
    </source>
</evidence>
<organism evidence="4 8">
    <name type="scientific">Bacteroides ovatus</name>
    <dbReference type="NCBI Taxonomy" id="28116"/>
    <lineage>
        <taxon>Bacteria</taxon>
        <taxon>Pseudomonadati</taxon>
        <taxon>Bacteroidota</taxon>
        <taxon>Bacteroidia</taxon>
        <taxon>Bacteroidales</taxon>
        <taxon>Bacteroidaceae</taxon>
        <taxon>Bacteroides</taxon>
    </lineage>
</organism>
<dbReference type="Proteomes" id="UP000181870">
    <property type="component" value="Unassembled WGS sequence"/>
</dbReference>
<dbReference type="InterPro" id="IPR045865">
    <property type="entry name" value="ACT-like_dom_sf"/>
</dbReference>
<dbReference type="RefSeq" id="WP_055235825.1">
    <property type="nucleotide sequence ID" value="NZ_CAAKNR010000153.1"/>
</dbReference>
<evidence type="ECO:0000256" key="1">
    <source>
        <dbReference type="ARBA" id="ARBA00010122"/>
    </source>
</evidence>
<keyword evidence="6" id="KW-0808">Transferase</keyword>
<dbReference type="PANTHER" id="PTHR21499">
    <property type="entry name" value="ASPARTATE KINASE"/>
    <property type="match status" value="1"/>
</dbReference>
<comment type="similarity">
    <text evidence="1">Belongs to the aspartokinase family.</text>
</comment>
<dbReference type="PATRIC" id="fig|28116.10.peg.3047"/>
<dbReference type="InterPro" id="IPR036393">
    <property type="entry name" value="AceGlu_kinase-like_sf"/>
</dbReference>
<dbReference type="EMBL" id="FNDO01000008">
    <property type="protein sequence ID" value="SDH56993.1"/>
    <property type="molecule type" value="Genomic_DNA"/>
</dbReference>
<evidence type="ECO:0000313" key="7">
    <source>
        <dbReference type="Proteomes" id="UP000181870"/>
    </source>
</evidence>
<dbReference type="STRING" id="28116.Bovatus_02631"/>
<accession>A0A139L3Z2</accession>
<dbReference type="GO" id="GO:0004072">
    <property type="term" value="F:aspartate kinase activity"/>
    <property type="evidence" value="ECO:0007669"/>
    <property type="project" value="UniProtKB-EC"/>
</dbReference>
<sequence length="437" mass="50055">MKVCKFEKIKDEDEMKQVINCIQKEHPYVAVVPILAQLQEWLQAISISWFHEEDEASHTTVNAIEAYCCTLANHLITDSHLNQEIKNRILECIKKIHILVEDKADLLIDKMIKAEIYGLSSDLFTYCLRQQGLRAQTLDTGKLIQINLERKPDIPYIQESIQQYIDENRNVDIFIAPLSICRNVYGEIDFMSEQRNDYYATVLATLFKADEILLSTPINHIYANRNCLREQHSLTYIEAEQLINSGVHLLYADCITLAARSNIVIRLTDIHDLSTERLYISSHDTGNSVKAILSQDSATFVRFTSLNVLPGYLFMGKILEVINKYQINVISMASSNVSISMMLTASRDTLRIIQRELHKYAEMVMDENMSVIHIIGSLHWERTQVESHIMDTIKDIPVSLISYGGSDHCFTLSVHTTDKNRLISSLSRQFFESQCAA</sequence>
<dbReference type="GO" id="GO:0009089">
    <property type="term" value="P:lysine biosynthetic process via diaminopimelate"/>
    <property type="evidence" value="ECO:0007669"/>
    <property type="project" value="TreeGrafter"/>
</dbReference>
<dbReference type="Gene3D" id="3.40.1160.10">
    <property type="entry name" value="Acetylglutamate kinase-like"/>
    <property type="match status" value="1"/>
</dbReference>
<evidence type="ECO:0000313" key="4">
    <source>
        <dbReference type="EMBL" id="KAA3921853.1"/>
    </source>
</evidence>